<feature type="region of interest" description="Disordered" evidence="5">
    <location>
        <begin position="1"/>
        <end position="69"/>
    </location>
</feature>
<dbReference type="Gene3D" id="3.30.420.110">
    <property type="entry name" value="MutS, connector domain"/>
    <property type="match status" value="1"/>
</dbReference>
<dbReference type="InterPro" id="IPR011184">
    <property type="entry name" value="DNA_mismatch_repair_Msh2"/>
</dbReference>
<dbReference type="Pfam" id="PF00488">
    <property type="entry name" value="MutS_V"/>
    <property type="match status" value="1"/>
</dbReference>
<evidence type="ECO:0000256" key="1">
    <source>
        <dbReference type="ARBA" id="ARBA00006271"/>
    </source>
</evidence>
<evidence type="ECO:0000313" key="8">
    <source>
        <dbReference type="EMBL" id="KAH9841446.1"/>
    </source>
</evidence>
<dbReference type="InterPro" id="IPR036187">
    <property type="entry name" value="DNA_mismatch_repair_MutS_sf"/>
</dbReference>
<feature type="domain" description="DNA mismatch repair protein MutS core" evidence="6">
    <location>
        <begin position="298"/>
        <end position="623"/>
    </location>
</feature>
<evidence type="ECO:0000256" key="4">
    <source>
        <dbReference type="ARBA" id="ARBA00023125"/>
    </source>
</evidence>
<comment type="similarity">
    <text evidence="1">Belongs to the DNA mismatch repair MutS family.</text>
</comment>
<dbReference type="SMART" id="SM00533">
    <property type="entry name" value="MUTSd"/>
    <property type="match status" value="1"/>
</dbReference>
<dbReference type="SMART" id="SM00534">
    <property type="entry name" value="MUTSac"/>
    <property type="match status" value="1"/>
</dbReference>
<dbReference type="Gene3D" id="1.10.1420.10">
    <property type="match status" value="1"/>
</dbReference>
<dbReference type="GeneID" id="72000904"/>
<sequence length="967" mass="107027">MVRLDKASHRTKGKEKRTRPDPSSDHEDNHDSSLAERPNKKVRWGNDLGTVEESIDDNTEEGTSNTPEKAQAYSVCSGRIGCAYYDPVKCTIYTFEDTPENQHYDLTKSLLEQCGPDMVITSSKADDSFMDVLRDHMDSSGGTFQVRPHKDFSAAKGRDRLLSLRLLSELPSDLARDMPSSESDSGSEPRNAYEFMRRRQEIGGDPTMQQWNASIRLANYASMEATPLCLGSVGALLDHLTRIRAVGDLDDEGINGLEVRAIEPLAPHQTMQINADALFSLQIFEDESHASIHSDKTKEGLSLFGILNNTKTTLGRALMREWLLRPSLSLSVIGARHDAVACFVRPDNQAAAGSMHSHLKGIKNVPRILGIMRAGKDRVSDWQCLVKFTFHSLMLRDAMGELCHAGHVEIVKKARFPSLEVASFREVGTAVNETIDWEESALAGRVCVRPHIDEELDNLKHIYNGIDSVLSRVAQQISETIPPDYASSLNVVYFPQLGFLICVPMLEEWKTDAGVQVLDGWTFQVRFLSHVYFKSQEMHDMDAHIGDLHPSIVDREIEIVQTLSERILVHAEAMQYACDVCAELDCLLSFAEASTACNFIRPQMVGENIIEIRQGRHPLQELVVDTFVPNDALLLGGCGVGVELDDRSEDDASHDGARDKNSIVVCTGANACGKSVYLKQIAMIQYMAQIGCFVPAECATLGIVDKIFTRVQTRESVSKVQSAFMIDLNQVSFALRNATERSLILLDEFGKGTMSSGSYPLAPTGLVYHLLDGAGLFCSVLKHLASRGSACPKVLAATHFHDVFMPDLLDPGSLPITFVHMQILLTSSSGHLLRASGAGDADCGVEDDGEEDGAQVAPGERITYLYRVAKGLSLDSHAAMCAEIFGIPRRVAQRAQYVSRLLATHELGQLLDEEMSDVERRDLEDAEEVCRRFLAWNFARDNDDDDDPDPRQDVRRTLAEVLGRQVE</sequence>
<dbReference type="InterPro" id="IPR000432">
    <property type="entry name" value="DNA_mismatch_repair_MutS_C"/>
</dbReference>
<protein>
    <submittedName>
        <fullName evidence="8">DNA mismatch repair protein MutS</fullName>
    </submittedName>
</protein>
<evidence type="ECO:0000256" key="2">
    <source>
        <dbReference type="ARBA" id="ARBA00022741"/>
    </source>
</evidence>
<dbReference type="InterPro" id="IPR045076">
    <property type="entry name" value="MutS"/>
</dbReference>
<keyword evidence="9" id="KW-1185">Reference proteome</keyword>
<keyword evidence="4" id="KW-0238">DNA-binding</keyword>
<dbReference type="SUPFAM" id="SSF48334">
    <property type="entry name" value="DNA repair protein MutS, domain III"/>
    <property type="match status" value="1"/>
</dbReference>
<dbReference type="InterPro" id="IPR036678">
    <property type="entry name" value="MutS_con_dom_sf"/>
</dbReference>
<dbReference type="CDD" id="cd03281">
    <property type="entry name" value="ABC_MSH5_euk"/>
    <property type="match status" value="1"/>
</dbReference>
<accession>A0ABQ8KRM0</accession>
<dbReference type="InterPro" id="IPR027417">
    <property type="entry name" value="P-loop_NTPase"/>
</dbReference>
<dbReference type="RefSeq" id="XP_047782745.1">
    <property type="nucleotide sequence ID" value="XM_047920172.1"/>
</dbReference>
<comment type="caution">
    <text evidence="8">The sequence shown here is derived from an EMBL/GenBank/DDBJ whole genome shotgun (WGS) entry which is preliminary data.</text>
</comment>
<proteinExistence type="inferred from homology"/>
<name>A0ABQ8KRM0_9APHY</name>
<feature type="region of interest" description="Disordered" evidence="5">
    <location>
        <begin position="173"/>
        <end position="192"/>
    </location>
</feature>
<evidence type="ECO:0000313" key="9">
    <source>
        <dbReference type="Proteomes" id="UP000814176"/>
    </source>
</evidence>
<feature type="compositionally biased region" description="Basic and acidic residues" evidence="5">
    <location>
        <begin position="18"/>
        <end position="39"/>
    </location>
</feature>
<dbReference type="EMBL" id="JADCUA010000003">
    <property type="protein sequence ID" value="KAH9841446.1"/>
    <property type="molecule type" value="Genomic_DNA"/>
</dbReference>
<dbReference type="Gene3D" id="3.40.50.300">
    <property type="entry name" value="P-loop containing nucleotide triphosphate hydrolases"/>
    <property type="match status" value="1"/>
</dbReference>
<reference evidence="8 9" key="1">
    <citation type="journal article" date="2021" name="Environ. Microbiol.">
        <title>Gene family expansions and transcriptome signatures uncover fungal adaptations to wood decay.</title>
        <authorList>
            <person name="Hage H."/>
            <person name="Miyauchi S."/>
            <person name="Viragh M."/>
            <person name="Drula E."/>
            <person name="Min B."/>
            <person name="Chaduli D."/>
            <person name="Navarro D."/>
            <person name="Favel A."/>
            <person name="Norest M."/>
            <person name="Lesage-Meessen L."/>
            <person name="Balint B."/>
            <person name="Merenyi Z."/>
            <person name="de Eugenio L."/>
            <person name="Morin E."/>
            <person name="Martinez A.T."/>
            <person name="Baldrian P."/>
            <person name="Stursova M."/>
            <person name="Martinez M.J."/>
            <person name="Novotny C."/>
            <person name="Magnuson J.K."/>
            <person name="Spatafora J.W."/>
            <person name="Maurice S."/>
            <person name="Pangilinan J."/>
            <person name="Andreopoulos W."/>
            <person name="LaButti K."/>
            <person name="Hundley H."/>
            <person name="Na H."/>
            <person name="Kuo A."/>
            <person name="Barry K."/>
            <person name="Lipzen A."/>
            <person name="Henrissat B."/>
            <person name="Riley R."/>
            <person name="Ahrendt S."/>
            <person name="Nagy L.G."/>
            <person name="Grigoriev I.V."/>
            <person name="Martin F."/>
            <person name="Rosso M.N."/>
        </authorList>
    </citation>
    <scope>NUCLEOTIDE SEQUENCE [LARGE SCALE GENOMIC DNA]</scope>
    <source>
        <strain evidence="8 9">CIRM-BRFM 1785</strain>
    </source>
</reference>
<dbReference type="Pfam" id="PF05192">
    <property type="entry name" value="MutS_III"/>
    <property type="match status" value="1"/>
</dbReference>
<dbReference type="PANTHER" id="PTHR11361">
    <property type="entry name" value="DNA MISMATCH REPAIR PROTEIN MUTS FAMILY MEMBER"/>
    <property type="match status" value="1"/>
</dbReference>
<gene>
    <name evidence="8" type="ORF">C8Q71DRAFT_701156</name>
</gene>
<keyword evidence="3" id="KW-0067">ATP-binding</keyword>
<dbReference type="SUPFAM" id="SSF52540">
    <property type="entry name" value="P-loop containing nucleoside triphosphate hydrolases"/>
    <property type="match status" value="1"/>
</dbReference>
<feature type="domain" description="DNA mismatch repair proteins mutS family" evidence="7">
    <location>
        <begin position="661"/>
        <end position="900"/>
    </location>
</feature>
<evidence type="ECO:0000259" key="7">
    <source>
        <dbReference type="SMART" id="SM00534"/>
    </source>
</evidence>
<evidence type="ECO:0000256" key="5">
    <source>
        <dbReference type="SAM" id="MobiDB-lite"/>
    </source>
</evidence>
<organism evidence="8 9">
    <name type="scientific">Rhodofomes roseus</name>
    <dbReference type="NCBI Taxonomy" id="34475"/>
    <lineage>
        <taxon>Eukaryota</taxon>
        <taxon>Fungi</taxon>
        <taxon>Dikarya</taxon>
        <taxon>Basidiomycota</taxon>
        <taxon>Agaricomycotina</taxon>
        <taxon>Agaricomycetes</taxon>
        <taxon>Polyporales</taxon>
        <taxon>Rhodofomes</taxon>
    </lineage>
</organism>
<evidence type="ECO:0000256" key="3">
    <source>
        <dbReference type="ARBA" id="ARBA00022840"/>
    </source>
</evidence>
<dbReference type="PANTHER" id="PTHR11361:SF20">
    <property type="entry name" value="MUTS PROTEIN HOMOLOG 5"/>
    <property type="match status" value="1"/>
</dbReference>
<evidence type="ECO:0000259" key="6">
    <source>
        <dbReference type="SMART" id="SM00533"/>
    </source>
</evidence>
<dbReference type="Proteomes" id="UP000814176">
    <property type="component" value="Unassembled WGS sequence"/>
</dbReference>
<keyword evidence="2" id="KW-0547">Nucleotide-binding</keyword>
<dbReference type="PIRSF" id="PIRSF005813">
    <property type="entry name" value="MSH2"/>
    <property type="match status" value="1"/>
</dbReference>
<dbReference type="InterPro" id="IPR007696">
    <property type="entry name" value="DNA_mismatch_repair_MutS_core"/>
</dbReference>